<protein>
    <submittedName>
        <fullName evidence="2">Uncharacterized protein</fullName>
    </submittedName>
</protein>
<name>A0AAE2CAQ2_9LAMI</name>
<feature type="region of interest" description="Disordered" evidence="1">
    <location>
        <begin position="1"/>
        <end position="50"/>
    </location>
</feature>
<accession>A0AAE2CAQ2</accession>
<organism evidence="2 3">
    <name type="scientific">Sesamum alatum</name>
    <dbReference type="NCBI Taxonomy" id="300844"/>
    <lineage>
        <taxon>Eukaryota</taxon>
        <taxon>Viridiplantae</taxon>
        <taxon>Streptophyta</taxon>
        <taxon>Embryophyta</taxon>
        <taxon>Tracheophyta</taxon>
        <taxon>Spermatophyta</taxon>
        <taxon>Magnoliopsida</taxon>
        <taxon>eudicotyledons</taxon>
        <taxon>Gunneridae</taxon>
        <taxon>Pentapetalae</taxon>
        <taxon>asterids</taxon>
        <taxon>lamiids</taxon>
        <taxon>Lamiales</taxon>
        <taxon>Pedaliaceae</taxon>
        <taxon>Sesamum</taxon>
    </lineage>
</organism>
<gene>
    <name evidence="2" type="ORF">Salat_2624800</name>
</gene>
<evidence type="ECO:0000313" key="2">
    <source>
        <dbReference type="EMBL" id="KAK4415176.1"/>
    </source>
</evidence>
<feature type="region of interest" description="Disordered" evidence="1">
    <location>
        <begin position="168"/>
        <end position="199"/>
    </location>
</feature>
<sequence length="212" mass="23360">MGNTSRRSHIVETGSRISVEPASPSATTTLFPLGPKPSGRDTQTPTQLKPLCGHKLKTDDARHLFSEKEHQPGTIFLGWTITEFTELSSAVRARPYKPNLRLDTLQIVLLWSNSLADSSPHYAQLAPVVPASYSHFGPLPGHHWTCPKPTVNSTGTELLINLNAIESEDSDPSEDTLMPPPVVHTSPRPATSFRPQAASKKRLRKVLDWMDD</sequence>
<evidence type="ECO:0000313" key="3">
    <source>
        <dbReference type="Proteomes" id="UP001293254"/>
    </source>
</evidence>
<evidence type="ECO:0000256" key="1">
    <source>
        <dbReference type="SAM" id="MobiDB-lite"/>
    </source>
</evidence>
<reference evidence="2" key="1">
    <citation type="submission" date="2020-06" db="EMBL/GenBank/DDBJ databases">
        <authorList>
            <person name="Li T."/>
            <person name="Hu X."/>
            <person name="Zhang T."/>
            <person name="Song X."/>
            <person name="Zhang H."/>
            <person name="Dai N."/>
            <person name="Sheng W."/>
            <person name="Hou X."/>
            <person name="Wei L."/>
        </authorList>
    </citation>
    <scope>NUCLEOTIDE SEQUENCE</scope>
    <source>
        <strain evidence="2">3651</strain>
        <tissue evidence="2">Leaf</tissue>
    </source>
</reference>
<dbReference type="Proteomes" id="UP001293254">
    <property type="component" value="Unassembled WGS sequence"/>
</dbReference>
<dbReference type="EMBL" id="JACGWO010000011">
    <property type="protein sequence ID" value="KAK4415176.1"/>
    <property type="molecule type" value="Genomic_DNA"/>
</dbReference>
<reference evidence="2" key="2">
    <citation type="journal article" date="2024" name="Plant">
        <title>Genomic evolution and insights into agronomic trait innovations of Sesamum species.</title>
        <authorList>
            <person name="Miao H."/>
            <person name="Wang L."/>
            <person name="Qu L."/>
            <person name="Liu H."/>
            <person name="Sun Y."/>
            <person name="Le M."/>
            <person name="Wang Q."/>
            <person name="Wei S."/>
            <person name="Zheng Y."/>
            <person name="Lin W."/>
            <person name="Duan Y."/>
            <person name="Cao H."/>
            <person name="Xiong S."/>
            <person name="Wang X."/>
            <person name="Wei L."/>
            <person name="Li C."/>
            <person name="Ma Q."/>
            <person name="Ju M."/>
            <person name="Zhao R."/>
            <person name="Li G."/>
            <person name="Mu C."/>
            <person name="Tian Q."/>
            <person name="Mei H."/>
            <person name="Zhang T."/>
            <person name="Gao T."/>
            <person name="Zhang H."/>
        </authorList>
    </citation>
    <scope>NUCLEOTIDE SEQUENCE</scope>
    <source>
        <strain evidence="2">3651</strain>
    </source>
</reference>
<comment type="caution">
    <text evidence="2">The sequence shown here is derived from an EMBL/GenBank/DDBJ whole genome shotgun (WGS) entry which is preliminary data.</text>
</comment>
<dbReference type="AlphaFoldDB" id="A0AAE2CAQ2"/>
<proteinExistence type="predicted"/>
<keyword evidence="3" id="KW-1185">Reference proteome</keyword>